<dbReference type="InterPro" id="IPR016032">
    <property type="entry name" value="Sig_transdc_resp-reg_C-effctor"/>
</dbReference>
<feature type="modified residue" description="4-aspartylphosphate" evidence="6">
    <location>
        <position position="52"/>
    </location>
</feature>
<feature type="domain" description="Response regulatory" evidence="8">
    <location>
        <begin position="3"/>
        <end position="122"/>
    </location>
</feature>
<dbReference type="PROSITE" id="PS51755">
    <property type="entry name" value="OMPR_PHOB"/>
    <property type="match status" value="1"/>
</dbReference>
<dbReference type="SUPFAM" id="SSF52172">
    <property type="entry name" value="CheY-like"/>
    <property type="match status" value="1"/>
</dbReference>
<dbReference type="AlphaFoldDB" id="A0A0L0EUZ0"/>
<evidence type="ECO:0000313" key="10">
    <source>
        <dbReference type="EMBL" id="KNC68190.1"/>
    </source>
</evidence>
<evidence type="ECO:0008006" key="12">
    <source>
        <dbReference type="Google" id="ProtNLM"/>
    </source>
</evidence>
<dbReference type="PANTHER" id="PTHR48111:SF22">
    <property type="entry name" value="REGULATOR OF RPOS"/>
    <property type="match status" value="1"/>
</dbReference>
<accession>A0A0L0EUZ0</accession>
<dbReference type="PATRIC" id="fig|43658.6.peg.1636"/>
<dbReference type="SUPFAM" id="SSF46894">
    <property type="entry name" value="C-terminal effector domain of the bipartite response regulators"/>
    <property type="match status" value="1"/>
</dbReference>
<dbReference type="GO" id="GO:0006355">
    <property type="term" value="P:regulation of DNA-templated transcription"/>
    <property type="evidence" value="ECO:0007669"/>
    <property type="project" value="InterPro"/>
</dbReference>
<dbReference type="InterPro" id="IPR036388">
    <property type="entry name" value="WH-like_DNA-bd_sf"/>
</dbReference>
<evidence type="ECO:0000313" key="11">
    <source>
        <dbReference type="Proteomes" id="UP000036850"/>
    </source>
</evidence>
<dbReference type="SMART" id="SM00862">
    <property type="entry name" value="Trans_reg_C"/>
    <property type="match status" value="1"/>
</dbReference>
<dbReference type="PROSITE" id="PS50110">
    <property type="entry name" value="RESPONSE_REGULATORY"/>
    <property type="match status" value="1"/>
</dbReference>
<protein>
    <recommendedName>
        <fullName evidence="12">DNA-binding response regulator</fullName>
    </recommendedName>
</protein>
<evidence type="ECO:0000256" key="5">
    <source>
        <dbReference type="ARBA" id="ARBA00023163"/>
    </source>
</evidence>
<reference evidence="11" key="1">
    <citation type="submission" date="2015-07" db="EMBL/GenBank/DDBJ databases">
        <title>Draft genome sequence of a Pseudoalteromonas rubra strain, OCN096, isolated from Kaneohe Bay, Oahu, Hawaii.</title>
        <authorList>
            <person name="Beurmann S."/>
            <person name="Ushijima B."/>
            <person name="Belcaid M."/>
            <person name="Callahan S.M."/>
            <person name="Aeby G.S."/>
        </authorList>
    </citation>
    <scope>NUCLEOTIDE SEQUENCE [LARGE SCALE GENOMIC DNA]</scope>
    <source>
        <strain evidence="11">OCN096</strain>
    </source>
</reference>
<dbReference type="GO" id="GO:0000976">
    <property type="term" value="F:transcription cis-regulatory region binding"/>
    <property type="evidence" value="ECO:0007669"/>
    <property type="project" value="TreeGrafter"/>
</dbReference>
<evidence type="ECO:0000259" key="9">
    <source>
        <dbReference type="PROSITE" id="PS51755"/>
    </source>
</evidence>
<feature type="domain" description="OmpR/PhoB-type" evidence="9">
    <location>
        <begin position="132"/>
        <end position="229"/>
    </location>
</feature>
<gene>
    <name evidence="10" type="ORF">AC626_06375</name>
</gene>
<dbReference type="OrthoDB" id="4127888at2"/>
<dbReference type="GO" id="GO:0000156">
    <property type="term" value="F:phosphorelay response regulator activity"/>
    <property type="evidence" value="ECO:0007669"/>
    <property type="project" value="TreeGrafter"/>
</dbReference>
<name>A0A0L0EUZ0_9GAMM</name>
<keyword evidence="3" id="KW-0805">Transcription regulation</keyword>
<dbReference type="CDD" id="cd17574">
    <property type="entry name" value="REC_OmpR"/>
    <property type="match status" value="1"/>
</dbReference>
<keyword evidence="4 7" id="KW-0238">DNA-binding</keyword>
<dbReference type="InterPro" id="IPR001867">
    <property type="entry name" value="OmpR/PhoB-type_DNA-bd"/>
</dbReference>
<keyword evidence="5" id="KW-0804">Transcription</keyword>
<dbReference type="GO" id="GO:0032993">
    <property type="term" value="C:protein-DNA complex"/>
    <property type="evidence" value="ECO:0007669"/>
    <property type="project" value="TreeGrafter"/>
</dbReference>
<keyword evidence="2" id="KW-0902">Two-component regulatory system</keyword>
<organism evidence="10 11">
    <name type="scientific">Pseudoalteromonas rubra</name>
    <dbReference type="NCBI Taxonomy" id="43658"/>
    <lineage>
        <taxon>Bacteria</taxon>
        <taxon>Pseudomonadati</taxon>
        <taxon>Pseudomonadota</taxon>
        <taxon>Gammaproteobacteria</taxon>
        <taxon>Alteromonadales</taxon>
        <taxon>Pseudoalteromonadaceae</taxon>
        <taxon>Pseudoalteromonas</taxon>
    </lineage>
</organism>
<dbReference type="InterPro" id="IPR001789">
    <property type="entry name" value="Sig_transdc_resp-reg_receiver"/>
</dbReference>
<dbReference type="CDD" id="cd00383">
    <property type="entry name" value="trans_reg_C"/>
    <property type="match status" value="1"/>
</dbReference>
<comment type="caution">
    <text evidence="10">The sequence shown here is derived from an EMBL/GenBank/DDBJ whole genome shotgun (WGS) entry which is preliminary data.</text>
</comment>
<sequence length="235" mass="26537">MAHILVVEDDMDIAQGIAEFLEPKGHELDFAYTGKQALVLLEQNRYQLVLLDINLPFVNGYDVCRQLSDNALGQHLAKIPVIMMSSRSHEQDILQGFASGAWDYLKKPFSFAELTARIDVGLMKSMPSTTLTDVITFEDVTLDPETLLLTYQNKSLQLHNIGYEILKLLLVHAPNVVKTPTIHTHLWPNETPDSDPLRAHIYKLRKQLKAHFDQGFIETIKGVGYKFTLASNHVA</sequence>
<evidence type="ECO:0000256" key="4">
    <source>
        <dbReference type="ARBA" id="ARBA00023125"/>
    </source>
</evidence>
<dbReference type="Proteomes" id="UP000036850">
    <property type="component" value="Unassembled WGS sequence"/>
</dbReference>
<dbReference type="InterPro" id="IPR039420">
    <property type="entry name" value="WalR-like"/>
</dbReference>
<keyword evidence="1 6" id="KW-0597">Phosphoprotein</keyword>
<dbReference type="SMART" id="SM00448">
    <property type="entry name" value="REC"/>
    <property type="match status" value="1"/>
</dbReference>
<evidence type="ECO:0000256" key="6">
    <source>
        <dbReference type="PROSITE-ProRule" id="PRU00169"/>
    </source>
</evidence>
<evidence type="ECO:0000259" key="8">
    <source>
        <dbReference type="PROSITE" id="PS50110"/>
    </source>
</evidence>
<dbReference type="Gene3D" id="3.40.50.2300">
    <property type="match status" value="1"/>
</dbReference>
<dbReference type="Pfam" id="PF00072">
    <property type="entry name" value="Response_reg"/>
    <property type="match status" value="1"/>
</dbReference>
<dbReference type="EMBL" id="LFZX01000032">
    <property type="protein sequence ID" value="KNC68190.1"/>
    <property type="molecule type" value="Genomic_DNA"/>
</dbReference>
<dbReference type="InterPro" id="IPR011006">
    <property type="entry name" value="CheY-like_superfamily"/>
</dbReference>
<evidence type="ECO:0000256" key="2">
    <source>
        <dbReference type="ARBA" id="ARBA00023012"/>
    </source>
</evidence>
<evidence type="ECO:0000256" key="3">
    <source>
        <dbReference type="ARBA" id="ARBA00023015"/>
    </source>
</evidence>
<evidence type="ECO:0000256" key="7">
    <source>
        <dbReference type="PROSITE-ProRule" id="PRU01091"/>
    </source>
</evidence>
<proteinExistence type="predicted"/>
<dbReference type="PANTHER" id="PTHR48111">
    <property type="entry name" value="REGULATOR OF RPOS"/>
    <property type="match status" value="1"/>
</dbReference>
<dbReference type="Pfam" id="PF00486">
    <property type="entry name" value="Trans_reg_C"/>
    <property type="match status" value="1"/>
</dbReference>
<dbReference type="GO" id="GO:0005829">
    <property type="term" value="C:cytosol"/>
    <property type="evidence" value="ECO:0007669"/>
    <property type="project" value="TreeGrafter"/>
</dbReference>
<feature type="DNA-binding region" description="OmpR/PhoB-type" evidence="7">
    <location>
        <begin position="132"/>
        <end position="229"/>
    </location>
</feature>
<dbReference type="Gene3D" id="1.10.10.10">
    <property type="entry name" value="Winged helix-like DNA-binding domain superfamily/Winged helix DNA-binding domain"/>
    <property type="match status" value="1"/>
</dbReference>
<evidence type="ECO:0000256" key="1">
    <source>
        <dbReference type="ARBA" id="ARBA00022553"/>
    </source>
</evidence>